<dbReference type="InterPro" id="IPR010935">
    <property type="entry name" value="SMC_hinge"/>
</dbReference>
<keyword evidence="2 6" id="KW-0547">Nucleotide-binding</keyword>
<accession>A0AAQ3L9E8</accession>
<keyword evidence="1 6" id="KW-0963">Cytoplasm</keyword>
<dbReference type="InterPro" id="IPR027417">
    <property type="entry name" value="P-loop_NTPase"/>
</dbReference>
<feature type="compositionally biased region" description="Basic and acidic residues" evidence="7">
    <location>
        <begin position="329"/>
        <end position="349"/>
    </location>
</feature>
<evidence type="ECO:0000313" key="10">
    <source>
        <dbReference type="EMBL" id="WOO42059.1"/>
    </source>
</evidence>
<name>A0AAQ3L9E8_9BACT</name>
<keyword evidence="3 6" id="KW-0067">ATP-binding</keyword>
<dbReference type="GO" id="GO:0003677">
    <property type="term" value="F:DNA binding"/>
    <property type="evidence" value="ECO:0007669"/>
    <property type="project" value="UniProtKB-UniRule"/>
</dbReference>
<feature type="domain" description="RecF/RecN/SMC N-terminal" evidence="8">
    <location>
        <begin position="3"/>
        <end position="136"/>
    </location>
</feature>
<evidence type="ECO:0000256" key="6">
    <source>
        <dbReference type="HAMAP-Rule" id="MF_01894"/>
    </source>
</evidence>
<dbReference type="Gene3D" id="3.40.50.300">
    <property type="entry name" value="P-loop containing nucleotide triphosphate hydrolases"/>
    <property type="match status" value="2"/>
</dbReference>
<protein>
    <recommendedName>
        <fullName evidence="6">Chromosome partition protein Smc</fullName>
    </recommendedName>
</protein>
<keyword evidence="11" id="KW-1185">Reference proteome</keyword>
<dbReference type="RefSeq" id="WP_317834543.1">
    <property type="nucleotide sequence ID" value="NZ_CP136920.1"/>
</dbReference>
<dbReference type="Gene3D" id="1.20.1060.20">
    <property type="match status" value="1"/>
</dbReference>
<dbReference type="HAMAP" id="MF_01894">
    <property type="entry name" value="Smc_prok"/>
    <property type="match status" value="1"/>
</dbReference>
<dbReference type="GO" id="GO:0030261">
    <property type="term" value="P:chromosome condensation"/>
    <property type="evidence" value="ECO:0007669"/>
    <property type="project" value="InterPro"/>
</dbReference>
<dbReference type="PANTHER" id="PTHR43977">
    <property type="entry name" value="STRUCTURAL MAINTENANCE OF CHROMOSOMES PROTEIN 3"/>
    <property type="match status" value="1"/>
</dbReference>
<dbReference type="Proteomes" id="UP001304300">
    <property type="component" value="Chromosome"/>
</dbReference>
<feature type="binding site" evidence="6">
    <location>
        <begin position="32"/>
        <end position="39"/>
    </location>
    <ligand>
        <name>ATP</name>
        <dbReference type="ChEBI" id="CHEBI:30616"/>
    </ligand>
</feature>
<dbReference type="AlphaFoldDB" id="A0AAQ3L9E8"/>
<feature type="coiled-coil region" evidence="6">
    <location>
        <begin position="447"/>
        <end position="499"/>
    </location>
</feature>
<dbReference type="Pfam" id="PF02463">
    <property type="entry name" value="SMC_N"/>
    <property type="match status" value="2"/>
</dbReference>
<feature type="region of interest" description="Disordered" evidence="7">
    <location>
        <begin position="978"/>
        <end position="1003"/>
    </location>
</feature>
<comment type="similarity">
    <text evidence="6">Belongs to the SMC family.</text>
</comment>
<keyword evidence="5 6" id="KW-0238">DNA-binding</keyword>
<proteinExistence type="inferred from homology"/>
<feature type="region of interest" description="Disordered" evidence="7">
    <location>
        <begin position="329"/>
        <end position="357"/>
    </location>
</feature>
<organism evidence="10 11">
    <name type="scientific">Rubellicoccus peritrichatus</name>
    <dbReference type="NCBI Taxonomy" id="3080537"/>
    <lineage>
        <taxon>Bacteria</taxon>
        <taxon>Pseudomonadati</taxon>
        <taxon>Verrucomicrobiota</taxon>
        <taxon>Opitutia</taxon>
        <taxon>Puniceicoccales</taxon>
        <taxon>Cerasicoccaceae</taxon>
        <taxon>Rubellicoccus</taxon>
    </lineage>
</organism>
<dbReference type="GO" id="GO:0006260">
    <property type="term" value="P:DNA replication"/>
    <property type="evidence" value="ECO:0007669"/>
    <property type="project" value="UniProtKB-UniRule"/>
</dbReference>
<dbReference type="GO" id="GO:0007062">
    <property type="term" value="P:sister chromatid cohesion"/>
    <property type="evidence" value="ECO:0007669"/>
    <property type="project" value="InterPro"/>
</dbReference>
<evidence type="ECO:0000256" key="4">
    <source>
        <dbReference type="ARBA" id="ARBA00023054"/>
    </source>
</evidence>
<dbReference type="SUPFAM" id="SSF75553">
    <property type="entry name" value="Smc hinge domain"/>
    <property type="match status" value="1"/>
</dbReference>
<dbReference type="InterPro" id="IPR011890">
    <property type="entry name" value="SMC_prok"/>
</dbReference>
<feature type="domain" description="RecF/RecN/SMC N-terminal" evidence="8">
    <location>
        <begin position="851"/>
        <end position="1217"/>
    </location>
</feature>
<dbReference type="GO" id="GO:0005737">
    <property type="term" value="C:cytoplasm"/>
    <property type="evidence" value="ECO:0007669"/>
    <property type="project" value="UniProtKB-SubCell"/>
</dbReference>
<dbReference type="SUPFAM" id="SSF57997">
    <property type="entry name" value="Tropomyosin"/>
    <property type="match status" value="1"/>
</dbReference>
<dbReference type="GO" id="GO:0005524">
    <property type="term" value="F:ATP binding"/>
    <property type="evidence" value="ECO:0007669"/>
    <property type="project" value="UniProtKB-UniRule"/>
</dbReference>
<evidence type="ECO:0000256" key="1">
    <source>
        <dbReference type="ARBA" id="ARBA00022490"/>
    </source>
</evidence>
<feature type="domain" description="SMC hinge" evidence="9">
    <location>
        <begin position="530"/>
        <end position="631"/>
    </location>
</feature>
<evidence type="ECO:0000256" key="2">
    <source>
        <dbReference type="ARBA" id="ARBA00022741"/>
    </source>
</evidence>
<dbReference type="SUPFAM" id="SSF52540">
    <property type="entry name" value="P-loop containing nucleoside triphosphate hydrolases"/>
    <property type="match status" value="1"/>
</dbReference>
<comment type="subcellular location">
    <subcellularLocation>
        <location evidence="6">Cytoplasm</location>
    </subcellularLocation>
</comment>
<keyword evidence="4 6" id="KW-0175">Coiled coil</keyword>
<reference evidence="10 11" key="1">
    <citation type="submission" date="2023-10" db="EMBL/GenBank/DDBJ databases">
        <title>Rubellicoccus peritrichatus gen. nov., sp. nov., isolated from an algae of coral reef tank.</title>
        <authorList>
            <person name="Luo J."/>
        </authorList>
    </citation>
    <scope>NUCLEOTIDE SEQUENCE [LARGE SCALE GENOMIC DNA]</scope>
    <source>
        <strain evidence="10 11">CR14</strain>
    </source>
</reference>
<comment type="function">
    <text evidence="6">Required for chromosome condensation and partitioning.</text>
</comment>
<comment type="subunit">
    <text evidence="6">Homodimer.</text>
</comment>
<dbReference type="KEGG" id="puo:RZN69_03095"/>
<comment type="caution">
    <text evidence="6">Lacks conserved residue(s) required for the propagation of feature annotation.</text>
</comment>
<comment type="domain">
    <text evidence="6">Contains large globular domains required for ATP hydrolysis at each terminus and a third globular domain forming a flexible hinge near the middle of the molecule. These domains are separated by coiled-coil structures.</text>
</comment>
<evidence type="ECO:0000313" key="11">
    <source>
        <dbReference type="Proteomes" id="UP001304300"/>
    </source>
</evidence>
<dbReference type="InterPro" id="IPR024704">
    <property type="entry name" value="SMC"/>
</dbReference>
<dbReference type="Gene3D" id="3.30.70.1620">
    <property type="match status" value="1"/>
</dbReference>
<dbReference type="EMBL" id="CP136920">
    <property type="protein sequence ID" value="WOO42059.1"/>
    <property type="molecule type" value="Genomic_DNA"/>
</dbReference>
<evidence type="ECO:0000256" key="5">
    <source>
        <dbReference type="ARBA" id="ARBA00023125"/>
    </source>
</evidence>
<dbReference type="Gene3D" id="1.10.287.1490">
    <property type="match status" value="1"/>
</dbReference>
<dbReference type="InterPro" id="IPR036277">
    <property type="entry name" value="SMC_hinge_sf"/>
</dbReference>
<feature type="compositionally biased region" description="Basic and acidic residues" evidence="7">
    <location>
        <begin position="988"/>
        <end position="999"/>
    </location>
</feature>
<dbReference type="InterPro" id="IPR003395">
    <property type="entry name" value="RecF/RecN/SMC_N"/>
</dbReference>
<dbReference type="GO" id="GO:0005694">
    <property type="term" value="C:chromosome"/>
    <property type="evidence" value="ECO:0007669"/>
    <property type="project" value="InterPro"/>
</dbReference>
<sequence>MHLREVVINGFKSFADRTVVRLDPGVTCIVGPNGCGKSNIVDAIRWVLGEQSAKALRGTKMHDVIFQGTDKRKPLQSCEVSLVFTNCEKQLGTQFNEVEIMRKVDREGGGDYFLNGKRCRLKDIQRLFMDTGVGRASYSFMMQGQIDQILSSNPQERRTIFEEAAGITRYKAQRKEALSKLTLVDQNLSRVTDVIEEVGRQIGSLKRQASKALRYKRFKHRLTHLDLAFNGYSYSQRKGVLDYLDREVTRLRKEVETGNTSLKAEESLVGELRSKRGETSARVQEAQQAVFELRSEKENSTKQADFSDVRRKDLIERVDAIRKEVEGLRSQKDELSNKAEDAARSKEEASGLVESSDSAFRERNEAFQSVVARLADTERRLQQERQDSLVKEGGISRLRSQCTSFEVDLKSFQVKRTGFADALHEIKEQHASLEQSFNAIVETREIREKDNADAETAVNDAKEAERELNLKFRELQVQIQDADRELAREAARLSTLEDLQARFEGFSEGAKAILQGKLGDILPAKQAKPFSSLIELKDETWTGAIETLLGAAGEAISLEHVDTLSAVTAALESENLGRACLQFPVGGQNAEGQAPGDGIILAASIVNAKKPEMADSVSHFFKGCYLCNDLEGFLTFWKENPSFSFSLVATMNGELIDGRGLVYAGRTKKGKKESSFIQREAEIKRLKSSIAEKNEILTQLNEQAMGLQSEIEQAGLAVEEKRQRLVEIGQELSSLKSEHRTAEQALRDNLAASERQQRQLDDLEQTRVDLESRLEKAKEALSAAEKAVEDSKATVVATEESIKALREEVDSHRDGLAEVRLDLAEKRQRLELLDRGLNETEIQRRELEERALRRSQEADTLTEQIGGLETEAQQCRERAAEIEITLETTTENLKQTKETLTAIEQQISTKEESLDGVRKIQRDQENELSSKEIKLAEERSQTNFIMEKVRTEYEREVTDIEWQMELWHADEEFETKIRLDDLDEEDDVTPRAKKERGDPTEEDLAEMNQTDWDLIEKEIKNLRDRIGSLGAVNLVAIEEYAELKERFDFLTSQSEDLWKSKEELLQAIDEINTTSKTMFQDTFEQIRKNFIFTFEKLFAGGTADLKLIEAEDVLDSGIEIIARPPGTKLQTLSLLSGGQRTMTAVGLLFAIYMVKPSPFAVLDELDAPLDDANIGRFTDMVTQFVKYSQFLIITHNKRTVAAADTIYGVTMQERGVTKLVSMRFDKDKGDTEELEEDGAGI</sequence>
<feature type="region of interest" description="Disordered" evidence="7">
    <location>
        <begin position="853"/>
        <end position="872"/>
    </location>
</feature>
<dbReference type="GO" id="GO:0016887">
    <property type="term" value="F:ATP hydrolysis activity"/>
    <property type="evidence" value="ECO:0007669"/>
    <property type="project" value="InterPro"/>
</dbReference>
<dbReference type="PIRSF" id="PIRSF005719">
    <property type="entry name" value="SMC"/>
    <property type="match status" value="1"/>
</dbReference>
<gene>
    <name evidence="6 10" type="primary">smc</name>
    <name evidence="10" type="ORF">RZN69_03095</name>
</gene>
<dbReference type="NCBIfam" id="TIGR02168">
    <property type="entry name" value="SMC_prok_B"/>
    <property type="match status" value="1"/>
</dbReference>
<evidence type="ECO:0000256" key="7">
    <source>
        <dbReference type="SAM" id="MobiDB-lite"/>
    </source>
</evidence>
<evidence type="ECO:0000256" key="3">
    <source>
        <dbReference type="ARBA" id="ARBA00022840"/>
    </source>
</evidence>
<dbReference type="Pfam" id="PF06470">
    <property type="entry name" value="SMC_hinge"/>
    <property type="match status" value="1"/>
</dbReference>
<evidence type="ECO:0000259" key="8">
    <source>
        <dbReference type="Pfam" id="PF02463"/>
    </source>
</evidence>
<dbReference type="GO" id="GO:0007059">
    <property type="term" value="P:chromosome segregation"/>
    <property type="evidence" value="ECO:0007669"/>
    <property type="project" value="UniProtKB-UniRule"/>
</dbReference>
<evidence type="ECO:0000259" key="9">
    <source>
        <dbReference type="Pfam" id="PF06470"/>
    </source>
</evidence>